<reference evidence="3 5" key="3">
    <citation type="submission" date="2018-04" db="EMBL/GenBank/DDBJ databases">
        <title>Transcriptomics of ammonia oxidizing archaea.</title>
        <authorList>
            <person name="Carini P."/>
        </authorList>
    </citation>
    <scope>NUCLEOTIDE SEQUENCE [LARGE SCALE GENOMIC DNA]</scope>
    <source>
        <strain evidence="3 5">U25</strain>
    </source>
</reference>
<evidence type="ECO:0000313" key="4">
    <source>
        <dbReference type="Proteomes" id="UP000030944"/>
    </source>
</evidence>
<dbReference type="STRING" id="1410606.T478_0137"/>
<accession>A0A0A7UYZ6</accession>
<sequence length="406" mass="46673">MDNNSQSINPLSLVNILTLRYDPSIIPNLPTKNFQHFESIHEQPNVDKIEKSICKNIEQKLQTFDKQKICIALSGGVDSTLVLSLLRKIKPDIEIEALSIKFANSVDETKNASKIADTFDANHTIINLENYLSELPKAISMIKLPFWDLHWYYVAKASQPISKFLVSGDGGDELFGGYTFRYKKFLSLTNETSSPLEKTKAYLECHERDRVSDQEDIFTKKSNFSWNLIHEQLIPYFDNSLSNLEQIFLADYNGKLLYNFNPVNSRIINSLEMNLLTPILNDDLILSAPHIPIEYKYDEITNIGKIPLRSILKKNGHDSLVSSEKLGFNVNTINLWKSHGHSLCKEFLSDSRVVKDGWINNEWIQKHIDSPELDVKYVNKFLGILAFEIWYRLFITKEMSSNTTLD</sequence>
<dbReference type="GO" id="GO:0004066">
    <property type="term" value="F:asparagine synthase (glutamine-hydrolyzing) activity"/>
    <property type="evidence" value="ECO:0007669"/>
    <property type="project" value="InterPro"/>
</dbReference>
<dbReference type="GO" id="GO:0005829">
    <property type="term" value="C:cytosol"/>
    <property type="evidence" value="ECO:0007669"/>
    <property type="project" value="TreeGrafter"/>
</dbReference>
<organism evidence="2 4">
    <name type="scientific">Candidatus Nitrosopelagicus brevis</name>
    <dbReference type="NCBI Taxonomy" id="1410606"/>
    <lineage>
        <taxon>Archaea</taxon>
        <taxon>Nitrososphaerota</taxon>
    </lineage>
</organism>
<evidence type="ECO:0000313" key="3">
    <source>
        <dbReference type="EMBL" id="PTL87395.1"/>
    </source>
</evidence>
<dbReference type="CDD" id="cd01991">
    <property type="entry name" value="Asn_synthase_B_C"/>
    <property type="match status" value="1"/>
</dbReference>
<dbReference type="InterPro" id="IPR014729">
    <property type="entry name" value="Rossmann-like_a/b/a_fold"/>
</dbReference>
<dbReference type="Proteomes" id="UP000241022">
    <property type="component" value="Unassembled WGS sequence"/>
</dbReference>
<name>A0A0A7UYZ6_9ARCH</name>
<dbReference type="GO" id="GO:0006529">
    <property type="term" value="P:asparagine biosynthetic process"/>
    <property type="evidence" value="ECO:0007669"/>
    <property type="project" value="InterPro"/>
</dbReference>
<dbReference type="HOGENOM" id="CLU_688115_0_0_2"/>
<dbReference type="SUPFAM" id="SSF52402">
    <property type="entry name" value="Adenine nucleotide alpha hydrolases-like"/>
    <property type="match status" value="1"/>
</dbReference>
<dbReference type="RefSeq" id="WP_048104389.1">
    <property type="nucleotide sequence ID" value="NZ_CP007026.1"/>
</dbReference>
<evidence type="ECO:0000313" key="2">
    <source>
        <dbReference type="EMBL" id="AJA91997.1"/>
    </source>
</evidence>
<dbReference type="InterPro" id="IPR051786">
    <property type="entry name" value="ASN_synthetase/amidase"/>
</dbReference>
<dbReference type="Gene3D" id="3.40.50.620">
    <property type="entry name" value="HUPs"/>
    <property type="match status" value="1"/>
</dbReference>
<dbReference type="InterPro" id="IPR001962">
    <property type="entry name" value="Asn_synthase"/>
</dbReference>
<feature type="domain" description="Asparagine synthetase" evidence="1">
    <location>
        <begin position="62"/>
        <end position="392"/>
    </location>
</feature>
<dbReference type="Pfam" id="PF00733">
    <property type="entry name" value="Asn_synthase"/>
    <property type="match status" value="1"/>
</dbReference>
<dbReference type="EMBL" id="CP007026">
    <property type="protein sequence ID" value="AJA91997.1"/>
    <property type="molecule type" value="Genomic_DNA"/>
</dbReference>
<evidence type="ECO:0000313" key="5">
    <source>
        <dbReference type="Proteomes" id="UP000241022"/>
    </source>
</evidence>
<reference evidence="2 4" key="1">
    <citation type="journal article" date="2015" name="Proc. Natl. Acad. Sci. U.S.A.">
        <title>Genomic and proteomic characterization of "Candidatus Nitrosopelagicus brevis": An ammonia-oxidizing archaeon from the open ocean.</title>
        <authorList>
            <person name="Santoro A.E."/>
            <person name="Dupont C.L."/>
            <person name="Richter R.A."/>
            <person name="Craig M.T."/>
            <person name="Carini P."/>
            <person name="McIlvin M.R."/>
            <person name="Yang Y."/>
            <person name="Orsi W.D."/>
            <person name="Moran D.M."/>
            <person name="Saito M.A."/>
        </authorList>
    </citation>
    <scope>NUCLEOTIDE SEQUENCE [LARGE SCALE GENOMIC DNA]</scope>
    <source>
        <strain evidence="2">CN25</strain>
        <strain evidence="4">V2</strain>
    </source>
</reference>
<dbReference type="Proteomes" id="UP000030944">
    <property type="component" value="Chromosome"/>
</dbReference>
<dbReference type="EMBL" id="LXWN01000002">
    <property type="protein sequence ID" value="PTL87395.1"/>
    <property type="molecule type" value="Genomic_DNA"/>
</dbReference>
<evidence type="ECO:0000259" key="1">
    <source>
        <dbReference type="Pfam" id="PF00733"/>
    </source>
</evidence>
<gene>
    <name evidence="3" type="ORF">A7X95_05750</name>
    <name evidence="2" type="ORF">T478_0137</name>
</gene>
<dbReference type="AlphaFoldDB" id="A0A0A7UYZ6"/>
<reference evidence="3" key="2">
    <citation type="submission" date="2016-05" db="EMBL/GenBank/DDBJ databases">
        <authorList>
            <person name="Lavstsen T."/>
            <person name="Jespersen J.S."/>
        </authorList>
    </citation>
    <scope>NUCLEOTIDE SEQUENCE [LARGE SCALE GENOMIC DNA]</scope>
    <source>
        <strain evidence="3">U25</strain>
    </source>
</reference>
<dbReference type="PANTHER" id="PTHR43284:SF1">
    <property type="entry name" value="ASPARAGINE SYNTHETASE"/>
    <property type="match status" value="1"/>
</dbReference>
<keyword evidence="5" id="KW-1185">Reference proteome</keyword>
<dbReference type="GeneID" id="24816035"/>
<dbReference type="PANTHER" id="PTHR43284">
    <property type="entry name" value="ASPARAGINE SYNTHETASE (GLUTAMINE-HYDROLYZING)"/>
    <property type="match status" value="1"/>
</dbReference>
<dbReference type="KEGG" id="nbv:T478_0137"/>
<proteinExistence type="predicted"/>
<dbReference type="OrthoDB" id="8692at2157"/>
<protein>
    <submittedName>
        <fullName evidence="2">Asparagine synthase</fullName>
    </submittedName>
</protein>